<dbReference type="EMBL" id="JAPIUX010000023">
    <property type="protein sequence ID" value="MCX2562116.1"/>
    <property type="molecule type" value="Genomic_DNA"/>
</dbReference>
<keyword evidence="1" id="KW-1133">Transmembrane helix</keyword>
<organism evidence="2 3">
    <name type="scientific">Acetobacter farinalis</name>
    <dbReference type="NCBI Taxonomy" id="1260984"/>
    <lineage>
        <taxon>Bacteria</taxon>
        <taxon>Pseudomonadati</taxon>
        <taxon>Pseudomonadota</taxon>
        <taxon>Alphaproteobacteria</taxon>
        <taxon>Acetobacterales</taxon>
        <taxon>Acetobacteraceae</taxon>
        <taxon>Acetobacter</taxon>
    </lineage>
</organism>
<comment type="caution">
    <text evidence="2">The sequence shown here is derived from an EMBL/GenBank/DDBJ whole genome shotgun (WGS) entry which is preliminary data.</text>
</comment>
<evidence type="ECO:0000313" key="3">
    <source>
        <dbReference type="Proteomes" id="UP001526446"/>
    </source>
</evidence>
<gene>
    <name evidence="2" type="ORF">OQ252_12020</name>
</gene>
<sequence>MLTGIVAPALRTLSRHRLYTAINLVGLALGIAVFLTMTLIVRYEERYGLVTVLCRSEVIMPLLLRKREG</sequence>
<reference evidence="2 3" key="1">
    <citation type="submission" date="2022-11" db="EMBL/GenBank/DDBJ databases">
        <title>Genome sequencing of Acetobacter type strain.</title>
        <authorList>
            <person name="Heo J."/>
            <person name="Lee D."/>
            <person name="Han B.-H."/>
            <person name="Hong S.-B."/>
            <person name="Kwon S.-W."/>
        </authorList>
    </citation>
    <scope>NUCLEOTIDE SEQUENCE [LARGE SCALE GENOMIC DNA]</scope>
    <source>
        <strain evidence="2 3">KACC 21251</strain>
    </source>
</reference>
<evidence type="ECO:0000256" key="1">
    <source>
        <dbReference type="SAM" id="Phobius"/>
    </source>
</evidence>
<evidence type="ECO:0000313" key="2">
    <source>
        <dbReference type="EMBL" id="MCX2562116.1"/>
    </source>
</evidence>
<keyword evidence="1" id="KW-0812">Transmembrane</keyword>
<keyword evidence="3" id="KW-1185">Reference proteome</keyword>
<protein>
    <submittedName>
        <fullName evidence="2">Uncharacterized protein</fullName>
    </submittedName>
</protein>
<dbReference type="RefSeq" id="WP_166123442.1">
    <property type="nucleotide sequence ID" value="NZ_JAPIUX010000023.1"/>
</dbReference>
<keyword evidence="1" id="KW-0472">Membrane</keyword>
<name>A0ABT3Q9Z6_9PROT</name>
<proteinExistence type="predicted"/>
<feature type="transmembrane region" description="Helical" evidence="1">
    <location>
        <begin position="21"/>
        <end position="41"/>
    </location>
</feature>
<accession>A0ABT3Q9Z6</accession>
<dbReference type="Proteomes" id="UP001526446">
    <property type="component" value="Unassembled WGS sequence"/>
</dbReference>